<feature type="repeat" description="HEAT" evidence="4">
    <location>
        <begin position="1775"/>
        <end position="1811"/>
    </location>
</feature>
<evidence type="ECO:0000259" key="5">
    <source>
        <dbReference type="SMART" id="SM01349"/>
    </source>
</evidence>
<dbReference type="SUPFAM" id="SSF48371">
    <property type="entry name" value="ARM repeat"/>
    <property type="match status" value="5"/>
</dbReference>
<name>A0AAN9AJ41_9CAEN</name>
<dbReference type="Proteomes" id="UP001374579">
    <property type="component" value="Unassembled WGS sequence"/>
</dbReference>
<dbReference type="PANTHER" id="PTHR23346:SF7">
    <property type="entry name" value="STALLED RIBOSOME SENSOR GCN1"/>
    <property type="match status" value="1"/>
</dbReference>
<dbReference type="GO" id="GO:0006417">
    <property type="term" value="P:regulation of translation"/>
    <property type="evidence" value="ECO:0007669"/>
    <property type="project" value="TreeGrafter"/>
</dbReference>
<evidence type="ECO:0000256" key="2">
    <source>
        <dbReference type="ARBA" id="ARBA00022553"/>
    </source>
</evidence>
<dbReference type="FunFam" id="1.25.10.10:FF:000162">
    <property type="entry name" value="GCN1, eIF2 alpha kinase activator homolog"/>
    <property type="match status" value="1"/>
</dbReference>
<dbReference type="GO" id="GO:0034198">
    <property type="term" value="P:cellular response to amino acid starvation"/>
    <property type="evidence" value="ECO:0007669"/>
    <property type="project" value="TreeGrafter"/>
</dbReference>
<keyword evidence="3" id="KW-0677">Repeat</keyword>
<comment type="caution">
    <text evidence="6">The sequence shown here is derived from an EMBL/GenBank/DDBJ whole genome shotgun (WGS) entry which is preliminary data.</text>
</comment>
<dbReference type="PROSITE" id="PS50077">
    <property type="entry name" value="HEAT_REPEAT"/>
    <property type="match status" value="5"/>
</dbReference>
<evidence type="ECO:0000256" key="4">
    <source>
        <dbReference type="PROSITE-ProRule" id="PRU00103"/>
    </source>
</evidence>
<dbReference type="InterPro" id="IPR057546">
    <property type="entry name" value="HEAT_GCN1"/>
</dbReference>
<dbReference type="Pfam" id="PF23271">
    <property type="entry name" value="HEAT_GCN1"/>
    <property type="match status" value="1"/>
</dbReference>
<dbReference type="Pfam" id="PF24993">
    <property type="entry name" value="GNC1_N"/>
    <property type="match status" value="1"/>
</dbReference>
<gene>
    <name evidence="6" type="ORF">V1264_021784</name>
</gene>
<keyword evidence="7" id="KW-1185">Reference proteome</keyword>
<comment type="similarity">
    <text evidence="1">Belongs to the GCN1 family.</text>
</comment>
<dbReference type="InterPro" id="IPR056810">
    <property type="entry name" value="GNC1-like_N"/>
</dbReference>
<reference evidence="6 7" key="1">
    <citation type="submission" date="2024-02" db="EMBL/GenBank/DDBJ databases">
        <title>Chromosome-scale genome assembly of the rough periwinkle Littorina saxatilis.</title>
        <authorList>
            <person name="De Jode A."/>
            <person name="Faria R."/>
            <person name="Formenti G."/>
            <person name="Sims Y."/>
            <person name="Smith T.P."/>
            <person name="Tracey A."/>
            <person name="Wood J.M.D."/>
            <person name="Zagrodzka Z.B."/>
            <person name="Johannesson K."/>
            <person name="Butlin R.K."/>
            <person name="Leder E.H."/>
        </authorList>
    </citation>
    <scope>NUCLEOTIDE SEQUENCE [LARGE SCALE GENOMIC DNA]</scope>
    <source>
        <strain evidence="6">Snail1</strain>
        <tissue evidence="6">Muscle</tissue>
    </source>
</reference>
<accession>A0AAN9AJ41</accession>
<evidence type="ECO:0000313" key="7">
    <source>
        <dbReference type="Proteomes" id="UP001374579"/>
    </source>
</evidence>
<dbReference type="FunFam" id="1.25.10.10:FF:000096">
    <property type="entry name" value="eIF-2-alpha kinase activator gcn1"/>
    <property type="match status" value="1"/>
</dbReference>
<dbReference type="Pfam" id="PF13513">
    <property type="entry name" value="HEAT_EZ"/>
    <property type="match status" value="1"/>
</dbReference>
<proteinExistence type="inferred from homology"/>
<dbReference type="InterPro" id="IPR011989">
    <property type="entry name" value="ARM-like"/>
</dbReference>
<evidence type="ECO:0000256" key="1">
    <source>
        <dbReference type="ARBA" id="ARBA00007366"/>
    </source>
</evidence>
<feature type="domain" description="TOG" evidence="5">
    <location>
        <begin position="1359"/>
        <end position="1595"/>
    </location>
</feature>
<dbReference type="Pfam" id="PF24987">
    <property type="entry name" value="HEAT_EF3_N"/>
    <property type="match status" value="2"/>
</dbReference>
<dbReference type="EMBL" id="JBAMIC010004070">
    <property type="protein sequence ID" value="KAK7087777.1"/>
    <property type="molecule type" value="Genomic_DNA"/>
</dbReference>
<dbReference type="PANTHER" id="PTHR23346">
    <property type="entry name" value="TRANSLATIONAL ACTIVATOR GCN1-RELATED"/>
    <property type="match status" value="1"/>
</dbReference>
<dbReference type="InterPro" id="IPR034085">
    <property type="entry name" value="TOG"/>
</dbReference>
<dbReference type="Gene3D" id="1.25.10.10">
    <property type="entry name" value="Leucine-rich Repeat Variant"/>
    <property type="match status" value="7"/>
</dbReference>
<evidence type="ECO:0000313" key="6">
    <source>
        <dbReference type="EMBL" id="KAK7087777.1"/>
    </source>
</evidence>
<dbReference type="GO" id="GO:0005829">
    <property type="term" value="C:cytosol"/>
    <property type="evidence" value="ECO:0007669"/>
    <property type="project" value="TreeGrafter"/>
</dbReference>
<evidence type="ECO:0000256" key="3">
    <source>
        <dbReference type="ARBA" id="ARBA00022737"/>
    </source>
</evidence>
<protein>
    <recommendedName>
        <fullName evidence="5">TOG domain-containing protein</fullName>
    </recommendedName>
</protein>
<dbReference type="Pfam" id="PF25801">
    <property type="entry name" value="HEAT_GCN1_C_2"/>
    <property type="match status" value="1"/>
</dbReference>
<feature type="repeat" description="HEAT" evidence="4">
    <location>
        <begin position="2264"/>
        <end position="2302"/>
    </location>
</feature>
<dbReference type="InterPro" id="IPR021133">
    <property type="entry name" value="HEAT_type_2"/>
</dbReference>
<feature type="repeat" description="HEAT" evidence="4">
    <location>
        <begin position="1536"/>
        <end position="1573"/>
    </location>
</feature>
<dbReference type="GO" id="GO:0019887">
    <property type="term" value="F:protein kinase regulator activity"/>
    <property type="evidence" value="ECO:0007669"/>
    <property type="project" value="TreeGrafter"/>
</dbReference>
<dbReference type="FunFam" id="1.25.10.10:FF:000090">
    <property type="entry name" value="eIF-2-alpha kinase activator GCN1"/>
    <property type="match status" value="1"/>
</dbReference>
<feature type="repeat" description="HEAT" evidence="4">
    <location>
        <begin position="2003"/>
        <end position="2040"/>
    </location>
</feature>
<dbReference type="SMART" id="SM01349">
    <property type="entry name" value="TOG"/>
    <property type="match status" value="1"/>
</dbReference>
<sequence length="2676" mass="292842">MAEHSGSGADALKRFAAKVSSSSTKERIEVVQDVTTYVKNGDFPEQAVKGIFRFLSSTIGRYHDAGSRRAAFKLVAAVVRAFPESSVKNITTALTPFADNCKQIAPSKSSSGDALYALNLTCIILKEVLSSQSNVSDDALQQLVSLQCVLVYGATAADRKVTNEATYRKLRHVWITVPGSLEKYLSLMEKVEASAFNTCCVAVILRYLAATKKMDLINKHKGAYLDLYLKQVLASRTKPPQAVVDSSKEILRHCSHDDFKGQVLPAAQKAMLRNPEVILSTVGKMLSQLNLDLSQYATDIAKLLGAPLASKDEATRREAAEGVKNLATQCSDKGAVEKLVKHFFGVFNGSEGKLTVADQKISVLQGIGNVFYNTVSGATSLQDLATTVTELYLPTLQQEVHEGTLVHALAMMSLWCTKFYTQVPDKLTLWFEKGMTLKSATSAVRNAYLLCINSCFHGDTMQQASRVVPLLLQTIEKAGKQPGQAPLITEVVSASRTLVRLASVDIEADAKLGPFWSMITDSNKQWIVSDKFMSFATEETLCSLVAVVERLILDFPHKMTEKVSQPYYRALIFCLTRRSWAVRGPSMATVRKLLSMLGGAQISLALIAEFKITLDTQTVSDLRKQQEREDEMKAGEESKVINPRVLCDALLTLCTVEKVDVKDAEAIAMATLLPAHHPYLMYSDQDMWVEILQRLNLAPNTFVQKHADKCLAVAKTGDVLPSNVTQAMTTVCRVCSEWVLPSLVSYVSSLLSNTGLEHITKEEYGIFLTPEGDLYDRTIIENAMKTAGAEQNMKRENKLYSYAEQMAELELRREMEKKKGKKAEAMPKLTKKQEELLAAQRQRESEIRHRLTELYNKLCCGCSLLEAALQGDPYTCCFDMNTMCSLLVPLLSSPLAAPRVSQVFLKLGEDVFDDQGLGVLVSNVTLRLLEPACSMPPQWSEEPVAVQASRTVHSLLELVGPDSQQPCLFPAPCVGFMYYLLASVLKNGGKVVKGDGAVCMEALDLIVLHAQMRRPVDHSPDSRSLMDPALLPRQKLVSLCLSVIGTMQLDLQHKASTALLALAECANGEDGAATATTPEIVELLHALESPCTAVREAALQSLHELTEVLPGLEEDYEVAMKIAKRVWIACNDKEESVNKLAQSLREDLDIEDPPELLHAAVLEDVDHDVDLMRKAAAAALAQVLEKHQTYIPVVLAELLDLYEQRLYLPPPKVDPLGRKMEEQPPDQWPARSGVAQALAQIAPLLPEEEIGTLFAFFVPKALGDRSAEVRSHMREAALAAINSHGKENVNLLLPVFENFLATAPNTASNDTVRQSIVILMGNLARHLDSDNPKVKPIVAQLVSALSTPSQEVQESVANCLPPLVPSIKQGAPELVSRLLVLLLESDNYGERRGAAYGLAGLIKGMGILALKQQQVMDTLTNAIQDKKNPRKREGALLAFEMLCNMLGRLFEPYIVHIIQHLLLCFGDANQYVREAADECARAVMRNLSAHGVKLVLPSLLRGLEEDSWRTKAGSVELLGAMAFCAPKQLSACLPSIVPKLTEVLTDSHAKVQNAGSQALQQIGSVIRNPEIQAIVPILLEALQEPTKRTTVCLQKLLATKFVHFVDAPSLALIMPVIQRAFQDRVTETRKMAAQIMGNMYSLTDQKDLSPYLPSVIPGLKQCLLDPVPEVRSVSARALGAMVKGMGEGTFDDLLPWLMEKLVSENSSVDRSGAAQGLSEVIGGMGPEKLQKLMADIISTAERPDIMPNVRDGYIMTYIYLPSVFGKDFAQYVGPILPSILQALADESEFVRDTALRAGQRIISQYADTAIELLLPELERGLFDDNWRIRYSSVQLLGDLLYKVSGVTGKMTTETADEDDNFGTENSQKAIMSALGGNRHNRVLSGLYMGRSDTALMVRQSALHVWKIIVHNTPRTLREILPTLFSLLLGCLASTSHDKRTVAARTLGDLVRKLGERVLPEIIPILEKGLDSDEADQRQGVCIGLSEIMGSTSREHVSVFADSLIPTVRRALCDPLPEVRQAAANTFDHLHTNIGQRALDEILPYLLQQLNDPSMAEQALDGLQQVMSVKSRIVLPYLIPQLTAPPVNTKALSLLTSVAGDALTRHLSKILPALLSSLSSKRATPEEEQELDYCKKVVLSVGDDIGVRTIMDDLLAVINAATANTAPQSWAAVTMLQAFCSNTTASFTEYIPQLYRGLIQLFTHTDPQLLLAAWTCLDSITKKLDASEMPSHIPSVRQAVRFATSDFKGKELPGFSIPKKGIAPVLPIFREGLLNGPPEIKEAAAQGLGEVITLTSPEALKPSVVNITGPLIRILGDRFTWNVKVAVLETLTLLLSKVGMILKPFLPQLQTTFVKALNDPNRSVRLKAAAALGKLIVIHVRVDPLFTELFTGVKTSDDTSIKDTFLQALRCCLQGAGAKMADPLRKQIAQSLQSLLSSTEDSTRASAAGCFGTLCCYMPNPELTEAMEQLMDPDTSVDWTLRHGRCCALAVALKECPDKLCALPLRSTVVKSVSQLATSDRVPICLGGVRAVGYLLRYLTQEGSSPAEAQELSVVLVKCLKNDSTDVKQLVGRVLVYMANAHSGDNNSSVSAEVLRVVIPALVMGTKEKNTMVRAASESAIVALFNLRQGDRLYQSFLSSLDPGMQESLRELYAKSLKKLAAQSDTGIDDIDDTVLR</sequence>
<dbReference type="InterPro" id="IPR016024">
    <property type="entry name" value="ARM-type_fold"/>
</dbReference>
<dbReference type="Pfam" id="PF24984">
    <property type="entry name" value="HEAT_EF3_GNC1"/>
    <property type="match status" value="1"/>
</dbReference>
<feature type="repeat" description="HEAT" evidence="4">
    <location>
        <begin position="1655"/>
        <end position="1693"/>
    </location>
</feature>
<keyword evidence="2" id="KW-0597">Phosphoprotein</keyword>
<organism evidence="6 7">
    <name type="scientific">Littorina saxatilis</name>
    <dbReference type="NCBI Taxonomy" id="31220"/>
    <lineage>
        <taxon>Eukaryota</taxon>
        <taxon>Metazoa</taxon>
        <taxon>Spiralia</taxon>
        <taxon>Lophotrochozoa</taxon>
        <taxon>Mollusca</taxon>
        <taxon>Gastropoda</taxon>
        <taxon>Caenogastropoda</taxon>
        <taxon>Littorinimorpha</taxon>
        <taxon>Littorinoidea</taxon>
        <taxon>Littorinidae</taxon>
        <taxon>Littorina</taxon>
    </lineage>
</organism>